<dbReference type="Gene3D" id="3.40.30.10">
    <property type="entry name" value="Glutaredoxin"/>
    <property type="match status" value="1"/>
</dbReference>
<proteinExistence type="predicted"/>
<dbReference type="PROSITE" id="PS51352">
    <property type="entry name" value="THIOREDOXIN_2"/>
    <property type="match status" value="1"/>
</dbReference>
<dbReference type="GO" id="GO:0016491">
    <property type="term" value="F:oxidoreductase activity"/>
    <property type="evidence" value="ECO:0007669"/>
    <property type="project" value="InterPro"/>
</dbReference>
<feature type="domain" description="Thioredoxin" evidence="2">
    <location>
        <begin position="60"/>
        <end position="208"/>
    </location>
</feature>
<reference evidence="3 4" key="1">
    <citation type="submission" date="2013-06" db="EMBL/GenBank/DDBJ databases">
        <authorList>
            <person name="Weinstock G."/>
            <person name="Sodergren E."/>
            <person name="Clifton S."/>
            <person name="Fulton L."/>
            <person name="Fulton B."/>
            <person name="Courtney L."/>
            <person name="Fronick C."/>
            <person name="Harrison M."/>
            <person name="Strong C."/>
            <person name="Farmer C."/>
            <person name="Delahaunty K."/>
            <person name="Markovic C."/>
            <person name="Hall O."/>
            <person name="Minx P."/>
            <person name="Tomlinson C."/>
            <person name="Mitreva M."/>
            <person name="Nelson J."/>
            <person name="Hou S."/>
            <person name="Wollam A."/>
            <person name="Pepin K.H."/>
            <person name="Johnson M."/>
            <person name="Bhonagiri V."/>
            <person name="Nash W.E."/>
            <person name="Warren W."/>
            <person name="Chinwalla A."/>
            <person name="Mardis E.R."/>
            <person name="Wilson R.K."/>
        </authorList>
    </citation>
    <scope>NUCLEOTIDE SEQUENCE [LARGE SCALE GENOMIC DNA]</scope>
    <source>
        <strain evidence="3 4">ATCC 51271</strain>
    </source>
</reference>
<accession>V2Y7G3</accession>
<organism evidence="3 4">
    <name type="scientific">Catonella morbi ATCC 51271</name>
    <dbReference type="NCBI Taxonomy" id="592026"/>
    <lineage>
        <taxon>Bacteria</taxon>
        <taxon>Bacillati</taxon>
        <taxon>Bacillota</taxon>
        <taxon>Clostridia</taxon>
        <taxon>Lachnospirales</taxon>
        <taxon>Lachnospiraceae</taxon>
        <taxon>Catonella</taxon>
    </lineage>
</organism>
<dbReference type="SUPFAM" id="SSF52833">
    <property type="entry name" value="Thioredoxin-like"/>
    <property type="match status" value="1"/>
</dbReference>
<dbReference type="eggNOG" id="COG0526">
    <property type="taxonomic scope" value="Bacteria"/>
</dbReference>
<evidence type="ECO:0000313" key="4">
    <source>
        <dbReference type="Proteomes" id="UP000018227"/>
    </source>
</evidence>
<dbReference type="PANTHER" id="PTHR42852:SF13">
    <property type="entry name" value="PROTEIN DIPZ"/>
    <property type="match status" value="1"/>
</dbReference>
<sequence length="309" mass="33552">MKTKEKNKMKTKMTIKRILPVFMVTAMLAASITACGNKGDAGSAATGSKAATGSMTASNKAAGEKFPGFKGKDFDGNDVDESLFSKNEATLVNFWFNGCSACVNEMPALEEFSKKLKEQGAELVGINAGTASDEKGLAEAKDILSKQGVTYRNLILPNDHEYVRKIFSFPTTVIVDKNGNIVGDPIVGAIEDEKKQAEILKVIEEIKAGNGVTSKVTSDDSAASADPTAPLYEEENKIFAENQDTWNKLFAKVKKDQAEANAEKPYAEFLKEQLEASKADFTEDEIKTITEGLAKIDEIEKKIAELKKK</sequence>
<dbReference type="PANTHER" id="PTHR42852">
    <property type="entry name" value="THIOL:DISULFIDE INTERCHANGE PROTEIN DSBE"/>
    <property type="match status" value="1"/>
</dbReference>
<evidence type="ECO:0000256" key="1">
    <source>
        <dbReference type="SAM" id="SignalP"/>
    </source>
</evidence>
<dbReference type="InterPro" id="IPR013766">
    <property type="entry name" value="Thioredoxin_domain"/>
</dbReference>
<name>V2Y7G3_9FIRM</name>
<gene>
    <name evidence="3" type="ORF">GCWU0000282_000757</name>
</gene>
<dbReference type="EMBL" id="ACIL03000006">
    <property type="protein sequence ID" value="ESL04037.1"/>
    <property type="molecule type" value="Genomic_DNA"/>
</dbReference>
<evidence type="ECO:0000259" key="2">
    <source>
        <dbReference type="PROSITE" id="PS51352"/>
    </source>
</evidence>
<feature type="signal peptide" evidence="1">
    <location>
        <begin position="1"/>
        <end position="29"/>
    </location>
</feature>
<dbReference type="STRING" id="592026.GCWU0000282_000757"/>
<feature type="chain" id="PRO_5038387459" evidence="1">
    <location>
        <begin position="30"/>
        <end position="309"/>
    </location>
</feature>
<dbReference type="InterPro" id="IPR036249">
    <property type="entry name" value="Thioredoxin-like_sf"/>
</dbReference>
<comment type="caution">
    <text evidence="3">The sequence shown here is derived from an EMBL/GenBank/DDBJ whole genome shotgun (WGS) entry which is preliminary data.</text>
</comment>
<dbReference type="AlphaFoldDB" id="V2Y7G3"/>
<dbReference type="GO" id="GO:0016209">
    <property type="term" value="F:antioxidant activity"/>
    <property type="evidence" value="ECO:0007669"/>
    <property type="project" value="InterPro"/>
</dbReference>
<dbReference type="HOGENOM" id="CLU_911691_0_0_9"/>
<dbReference type="Proteomes" id="UP000018227">
    <property type="component" value="Unassembled WGS sequence"/>
</dbReference>
<dbReference type="InterPro" id="IPR000866">
    <property type="entry name" value="AhpC/TSA"/>
</dbReference>
<protein>
    <submittedName>
        <fullName evidence="3">Redoxin family protein</fullName>
    </submittedName>
</protein>
<keyword evidence="1" id="KW-0732">Signal</keyword>
<evidence type="ECO:0000313" key="3">
    <source>
        <dbReference type="EMBL" id="ESL04037.1"/>
    </source>
</evidence>
<dbReference type="CDD" id="cd02966">
    <property type="entry name" value="TlpA_like_family"/>
    <property type="match status" value="1"/>
</dbReference>
<keyword evidence="4" id="KW-1185">Reference proteome</keyword>
<dbReference type="Pfam" id="PF00578">
    <property type="entry name" value="AhpC-TSA"/>
    <property type="match status" value="1"/>
</dbReference>
<dbReference type="InterPro" id="IPR050553">
    <property type="entry name" value="Thioredoxin_ResA/DsbE_sf"/>
</dbReference>
<dbReference type="PROSITE" id="PS51257">
    <property type="entry name" value="PROKAR_LIPOPROTEIN"/>
    <property type="match status" value="1"/>
</dbReference>